<comment type="caution">
    <text evidence="1">The sequence shown here is derived from an EMBL/GenBank/DDBJ whole genome shotgun (WGS) entry which is preliminary data.</text>
</comment>
<evidence type="ECO:0000313" key="1">
    <source>
        <dbReference type="EMBL" id="GAA3623743.1"/>
    </source>
</evidence>
<protein>
    <recommendedName>
        <fullName evidence="3">Short subunit dehydrogenase</fullName>
    </recommendedName>
</protein>
<evidence type="ECO:0000313" key="2">
    <source>
        <dbReference type="Proteomes" id="UP001501074"/>
    </source>
</evidence>
<reference evidence="2" key="1">
    <citation type="journal article" date="2019" name="Int. J. Syst. Evol. Microbiol.">
        <title>The Global Catalogue of Microorganisms (GCM) 10K type strain sequencing project: providing services to taxonomists for standard genome sequencing and annotation.</title>
        <authorList>
            <consortium name="The Broad Institute Genomics Platform"/>
            <consortium name="The Broad Institute Genome Sequencing Center for Infectious Disease"/>
            <person name="Wu L."/>
            <person name="Ma J."/>
        </authorList>
    </citation>
    <scope>NUCLEOTIDE SEQUENCE [LARGE SCALE GENOMIC DNA]</scope>
    <source>
        <strain evidence="2">JCM 16902</strain>
    </source>
</reference>
<proteinExistence type="predicted"/>
<dbReference type="Proteomes" id="UP001501074">
    <property type="component" value="Unassembled WGS sequence"/>
</dbReference>
<dbReference type="RefSeq" id="WP_231481380.1">
    <property type="nucleotide sequence ID" value="NZ_BAAAZO010000009.1"/>
</dbReference>
<accession>A0ABP7A2M3</accession>
<dbReference type="EMBL" id="BAAAZO010000009">
    <property type="protein sequence ID" value="GAA3623743.1"/>
    <property type="molecule type" value="Genomic_DNA"/>
</dbReference>
<name>A0ABP7A2M3_9ACTN</name>
<keyword evidence="2" id="KW-1185">Reference proteome</keyword>
<organism evidence="1 2">
    <name type="scientific">Kineosporia mesophila</name>
    <dbReference type="NCBI Taxonomy" id="566012"/>
    <lineage>
        <taxon>Bacteria</taxon>
        <taxon>Bacillati</taxon>
        <taxon>Actinomycetota</taxon>
        <taxon>Actinomycetes</taxon>
        <taxon>Kineosporiales</taxon>
        <taxon>Kineosporiaceae</taxon>
        <taxon>Kineosporia</taxon>
    </lineage>
</organism>
<gene>
    <name evidence="1" type="ORF">GCM10022223_45930</name>
</gene>
<dbReference type="Gene3D" id="3.40.50.720">
    <property type="entry name" value="NAD(P)-binding Rossmann-like Domain"/>
    <property type="match status" value="1"/>
</dbReference>
<evidence type="ECO:0008006" key="3">
    <source>
        <dbReference type="Google" id="ProtNLM"/>
    </source>
</evidence>
<sequence length="173" mass="18459">MRGTRLEGVTVLVTGVTRGFGRAVAEALVDAGALVVGTGRSADRPGPTFVPCDVPDDPRTAQDLLRFYAPDAVVLCRPDPAQIWVPEPGCLVVTVAREPAVLPEGVRHIRVWVPEPLPDSRFPEVLRPLLVEVRVGTQVTWLIGEALGPGWSRLAAGYAVTGSGLVRLRDGPD</sequence>
<dbReference type="InterPro" id="IPR036291">
    <property type="entry name" value="NAD(P)-bd_dom_sf"/>
</dbReference>
<dbReference type="SUPFAM" id="SSF51735">
    <property type="entry name" value="NAD(P)-binding Rossmann-fold domains"/>
    <property type="match status" value="1"/>
</dbReference>